<evidence type="ECO:0000313" key="2">
    <source>
        <dbReference type="Proteomes" id="UP000789860"/>
    </source>
</evidence>
<protein>
    <submittedName>
        <fullName evidence="1">2714_t:CDS:1</fullName>
    </submittedName>
</protein>
<dbReference type="EMBL" id="CAJVPM010011441">
    <property type="protein sequence ID" value="CAG8581203.1"/>
    <property type="molecule type" value="Genomic_DNA"/>
</dbReference>
<accession>A0ACA9MAY7</accession>
<feature type="non-terminal residue" evidence="1">
    <location>
        <position position="1"/>
    </location>
</feature>
<comment type="caution">
    <text evidence="1">The sequence shown here is derived from an EMBL/GenBank/DDBJ whole genome shotgun (WGS) entry which is preliminary data.</text>
</comment>
<proteinExistence type="predicted"/>
<reference evidence="1" key="1">
    <citation type="submission" date="2021-06" db="EMBL/GenBank/DDBJ databases">
        <authorList>
            <person name="Kallberg Y."/>
            <person name="Tangrot J."/>
            <person name="Rosling A."/>
        </authorList>
    </citation>
    <scope>NUCLEOTIDE SEQUENCE</scope>
    <source>
        <strain evidence="1">AU212A</strain>
    </source>
</reference>
<organism evidence="1 2">
    <name type="scientific">Scutellospora calospora</name>
    <dbReference type="NCBI Taxonomy" id="85575"/>
    <lineage>
        <taxon>Eukaryota</taxon>
        <taxon>Fungi</taxon>
        <taxon>Fungi incertae sedis</taxon>
        <taxon>Mucoromycota</taxon>
        <taxon>Glomeromycotina</taxon>
        <taxon>Glomeromycetes</taxon>
        <taxon>Diversisporales</taxon>
        <taxon>Gigasporaceae</taxon>
        <taxon>Scutellospora</taxon>
    </lineage>
</organism>
<name>A0ACA9MAY7_9GLOM</name>
<dbReference type="Proteomes" id="UP000789860">
    <property type="component" value="Unassembled WGS sequence"/>
</dbReference>
<gene>
    <name evidence="1" type="ORF">SCALOS_LOCUS6214</name>
</gene>
<evidence type="ECO:0000313" key="1">
    <source>
        <dbReference type="EMBL" id="CAG8581203.1"/>
    </source>
</evidence>
<sequence>KEGNRPKRSFVREEVQIIHPNTELPPQYVCEIFQVGVPVCGRTCMCSEGCSYYWKAKRRVPCTNCEKPTGSTSERTYNKIFDILRLNVQEKTYEEIMNTHKNRLAKLNIDLCRRCLYPIKVKDREYCDSCQP</sequence>
<keyword evidence="2" id="KW-1185">Reference proteome</keyword>
<feature type="non-terminal residue" evidence="1">
    <location>
        <position position="132"/>
    </location>
</feature>